<accession>A0ABY4F4E2</accession>
<protein>
    <submittedName>
        <fullName evidence="1">Uncharacterized protein</fullName>
    </submittedName>
</protein>
<dbReference type="RefSeq" id="WP_244714730.1">
    <property type="nucleotide sequence ID" value="NZ_CP095049.1"/>
</dbReference>
<dbReference type="Proteomes" id="UP000831785">
    <property type="component" value="Chromosome"/>
</dbReference>
<sequence length="225" mass="24288">MKKYKEDQVVMCGQVVDFVTKNKDAIAASAAAEEQAVQLTDLYALVGQARGSVAKRTKALSQEAKAAKKTLLELLPALLGPLERIATRLGDNDLLAAVTLSGKKLKQLRPLGLVGVAESVLKSSARADVVPELAKQGLKPATLQPLRDALTAFTAAAPAPRKAINERVVAGAALEDLVNELMVEIRELDADMKAFKLLNRELYEGYRQTRKLVTTGRRSEEAQEA</sequence>
<gene>
    <name evidence="1" type="ORF">MUN80_17340</name>
</gene>
<evidence type="ECO:0000313" key="1">
    <source>
        <dbReference type="EMBL" id="UOQ51520.1"/>
    </source>
</evidence>
<evidence type="ECO:0000313" key="2">
    <source>
        <dbReference type="Proteomes" id="UP000831785"/>
    </source>
</evidence>
<reference evidence="1 2" key="1">
    <citation type="submission" date="2022-04" db="EMBL/GenBank/DDBJ databases">
        <title>Hymenobacter sp. isolated from the air.</title>
        <authorList>
            <person name="Won M."/>
            <person name="Lee C.-M."/>
            <person name="Woen H.-Y."/>
            <person name="Kwon S.-W."/>
        </authorList>
    </citation>
    <scope>NUCLEOTIDE SEQUENCE [LARGE SCALE GENOMIC DNA]</scope>
    <source>
        <strain evidence="2">5116 S-27</strain>
    </source>
</reference>
<organism evidence="1 2">
    <name type="scientific">Hymenobacter cellulosivorans</name>
    <dbReference type="NCBI Taxonomy" id="2932249"/>
    <lineage>
        <taxon>Bacteria</taxon>
        <taxon>Pseudomonadati</taxon>
        <taxon>Bacteroidota</taxon>
        <taxon>Cytophagia</taxon>
        <taxon>Cytophagales</taxon>
        <taxon>Hymenobacteraceae</taxon>
        <taxon>Hymenobacter</taxon>
    </lineage>
</organism>
<name>A0ABY4F4E2_9BACT</name>
<dbReference type="EMBL" id="CP095049">
    <property type="protein sequence ID" value="UOQ51520.1"/>
    <property type="molecule type" value="Genomic_DNA"/>
</dbReference>
<proteinExistence type="predicted"/>
<keyword evidence="2" id="KW-1185">Reference proteome</keyword>